<dbReference type="EMBL" id="CAJOBD010023758">
    <property type="protein sequence ID" value="CAF4256985.1"/>
    <property type="molecule type" value="Genomic_DNA"/>
</dbReference>
<dbReference type="Proteomes" id="UP000663823">
    <property type="component" value="Unassembled WGS sequence"/>
</dbReference>
<name>A0A820F1S8_9BILA</name>
<dbReference type="EMBL" id="CAJOAX010004682">
    <property type="protein sequence ID" value="CAF3916672.1"/>
    <property type="molecule type" value="Genomic_DNA"/>
</dbReference>
<dbReference type="EMBL" id="CAJNOO010005978">
    <property type="protein sequence ID" value="CAF1435596.1"/>
    <property type="molecule type" value="Genomic_DNA"/>
</dbReference>
<sequence length="95" mass="11217">MEACMSDIPDCKWLAQWQELVKHFAFQFNPTFTSKTNYYLWLYIKKTTSDGEIKTLLHIFVKTLESFSHINSIIMCLTRLLSLLSPESKIHKFIL</sequence>
<dbReference type="Proteomes" id="UP000663882">
    <property type="component" value="Unassembled WGS sequence"/>
</dbReference>
<reference evidence="3" key="1">
    <citation type="submission" date="2021-02" db="EMBL/GenBank/DDBJ databases">
        <authorList>
            <person name="Nowell W R."/>
        </authorList>
    </citation>
    <scope>NUCLEOTIDE SEQUENCE</scope>
</reference>
<gene>
    <name evidence="3" type="ORF">JBS370_LOCUS38930</name>
    <name evidence="2" type="ORF">OTI717_LOCUS24594</name>
    <name evidence="1" type="ORF">RFH988_LOCUS36131</name>
</gene>
<evidence type="ECO:0000313" key="3">
    <source>
        <dbReference type="EMBL" id="CAF4256985.1"/>
    </source>
</evidence>
<proteinExistence type="predicted"/>
<protein>
    <submittedName>
        <fullName evidence="3">Uncharacterized protein</fullName>
    </submittedName>
</protein>
<dbReference type="Proteomes" id="UP000663836">
    <property type="component" value="Unassembled WGS sequence"/>
</dbReference>
<evidence type="ECO:0000313" key="4">
    <source>
        <dbReference type="Proteomes" id="UP000663836"/>
    </source>
</evidence>
<comment type="caution">
    <text evidence="3">The sequence shown here is derived from an EMBL/GenBank/DDBJ whole genome shotgun (WGS) entry which is preliminary data.</text>
</comment>
<dbReference type="OrthoDB" id="28245at2759"/>
<evidence type="ECO:0000313" key="2">
    <source>
        <dbReference type="EMBL" id="CAF3916672.1"/>
    </source>
</evidence>
<accession>A0A820F1S8</accession>
<evidence type="ECO:0000313" key="1">
    <source>
        <dbReference type="EMBL" id="CAF1435596.1"/>
    </source>
</evidence>
<dbReference type="AlphaFoldDB" id="A0A820F1S8"/>
<organism evidence="3 4">
    <name type="scientific">Rotaria sordida</name>
    <dbReference type="NCBI Taxonomy" id="392033"/>
    <lineage>
        <taxon>Eukaryota</taxon>
        <taxon>Metazoa</taxon>
        <taxon>Spiralia</taxon>
        <taxon>Gnathifera</taxon>
        <taxon>Rotifera</taxon>
        <taxon>Eurotatoria</taxon>
        <taxon>Bdelloidea</taxon>
        <taxon>Philodinida</taxon>
        <taxon>Philodinidae</taxon>
        <taxon>Rotaria</taxon>
    </lineage>
</organism>